<dbReference type="GO" id="GO:0005886">
    <property type="term" value="C:plasma membrane"/>
    <property type="evidence" value="ECO:0007669"/>
    <property type="project" value="UniProtKB-SubCell"/>
</dbReference>
<dbReference type="InterPro" id="IPR011701">
    <property type="entry name" value="MFS"/>
</dbReference>
<feature type="transmembrane region" description="Helical" evidence="7">
    <location>
        <begin position="144"/>
        <end position="165"/>
    </location>
</feature>
<dbReference type="InterPro" id="IPR004638">
    <property type="entry name" value="EmrB-like"/>
</dbReference>
<feature type="transmembrane region" description="Helical" evidence="7">
    <location>
        <begin position="371"/>
        <end position="392"/>
    </location>
</feature>
<dbReference type="NCBIfam" id="TIGR00711">
    <property type="entry name" value="efflux_EmrB"/>
    <property type="match status" value="1"/>
</dbReference>
<keyword evidence="10" id="KW-1185">Reference proteome</keyword>
<feature type="transmembrane region" description="Helical" evidence="7">
    <location>
        <begin position="85"/>
        <end position="104"/>
    </location>
</feature>
<organism evidence="9 10">
    <name type="scientific">Parvularcula dongshanensis</name>
    <dbReference type="NCBI Taxonomy" id="1173995"/>
    <lineage>
        <taxon>Bacteria</taxon>
        <taxon>Pseudomonadati</taxon>
        <taxon>Pseudomonadota</taxon>
        <taxon>Alphaproteobacteria</taxon>
        <taxon>Parvularculales</taxon>
        <taxon>Parvularculaceae</taxon>
        <taxon>Parvularcula</taxon>
    </lineage>
</organism>
<feature type="transmembrane region" description="Helical" evidence="7">
    <location>
        <begin position="284"/>
        <end position="308"/>
    </location>
</feature>
<keyword evidence="4 7" id="KW-0812">Transmembrane</keyword>
<dbReference type="SUPFAM" id="SSF103473">
    <property type="entry name" value="MFS general substrate transporter"/>
    <property type="match status" value="1"/>
</dbReference>
<reference evidence="9 10" key="1">
    <citation type="submission" date="2020-08" db="EMBL/GenBank/DDBJ databases">
        <title>Genomic Encyclopedia of Type Strains, Phase IV (KMG-IV): sequencing the most valuable type-strain genomes for metagenomic binning, comparative biology and taxonomic classification.</title>
        <authorList>
            <person name="Goeker M."/>
        </authorList>
    </citation>
    <scope>NUCLEOTIDE SEQUENCE [LARGE SCALE GENOMIC DNA]</scope>
    <source>
        <strain evidence="9 10">DSM 102850</strain>
    </source>
</reference>
<comment type="caution">
    <text evidence="9">The sequence shown here is derived from an EMBL/GenBank/DDBJ whole genome shotgun (WGS) entry which is preliminary data.</text>
</comment>
<evidence type="ECO:0000256" key="1">
    <source>
        <dbReference type="ARBA" id="ARBA00004651"/>
    </source>
</evidence>
<evidence type="ECO:0000259" key="8">
    <source>
        <dbReference type="PROSITE" id="PS50850"/>
    </source>
</evidence>
<feature type="domain" description="Major facilitator superfamily (MFS) profile" evidence="8">
    <location>
        <begin position="19"/>
        <end position="490"/>
    </location>
</feature>
<dbReference type="PANTHER" id="PTHR23501">
    <property type="entry name" value="MAJOR FACILITATOR SUPERFAMILY"/>
    <property type="match status" value="1"/>
</dbReference>
<keyword evidence="5 7" id="KW-1133">Transmembrane helix</keyword>
<feature type="transmembrane region" description="Helical" evidence="7">
    <location>
        <begin position="214"/>
        <end position="233"/>
    </location>
</feature>
<gene>
    <name evidence="9" type="ORF">GGQ59_002197</name>
</gene>
<dbReference type="PANTHER" id="PTHR23501:SF174">
    <property type="entry name" value="MULTIDRUG EXPORT PROTEIN EMRB-RELATED"/>
    <property type="match status" value="1"/>
</dbReference>
<dbReference type="Gene3D" id="1.20.1720.10">
    <property type="entry name" value="Multidrug resistance protein D"/>
    <property type="match status" value="1"/>
</dbReference>
<keyword evidence="2" id="KW-0813">Transport</keyword>
<comment type="subcellular location">
    <subcellularLocation>
        <location evidence="1">Cell membrane</location>
        <topology evidence="1">Multi-pass membrane protein</topology>
    </subcellularLocation>
</comment>
<accession>A0A840I6N4</accession>
<evidence type="ECO:0000256" key="4">
    <source>
        <dbReference type="ARBA" id="ARBA00022692"/>
    </source>
</evidence>
<dbReference type="RefSeq" id="WP_183818466.1">
    <property type="nucleotide sequence ID" value="NZ_JACHOB010000004.1"/>
</dbReference>
<dbReference type="CDD" id="cd17503">
    <property type="entry name" value="MFS_LmrB_MDR_like"/>
    <property type="match status" value="1"/>
</dbReference>
<protein>
    <submittedName>
        <fullName evidence="9">DHA2 family multidrug resistance protein</fullName>
    </submittedName>
</protein>
<evidence type="ECO:0000256" key="2">
    <source>
        <dbReference type="ARBA" id="ARBA00022448"/>
    </source>
</evidence>
<evidence type="ECO:0000313" key="9">
    <source>
        <dbReference type="EMBL" id="MBB4659660.1"/>
    </source>
</evidence>
<feature type="transmembrane region" description="Helical" evidence="7">
    <location>
        <begin position="245"/>
        <end position="264"/>
    </location>
</feature>
<dbReference type="AlphaFoldDB" id="A0A840I6N4"/>
<dbReference type="InterPro" id="IPR020846">
    <property type="entry name" value="MFS_dom"/>
</dbReference>
<dbReference type="GO" id="GO:0022857">
    <property type="term" value="F:transmembrane transporter activity"/>
    <property type="evidence" value="ECO:0007669"/>
    <property type="project" value="InterPro"/>
</dbReference>
<evidence type="ECO:0000256" key="6">
    <source>
        <dbReference type="ARBA" id="ARBA00023136"/>
    </source>
</evidence>
<evidence type="ECO:0000256" key="7">
    <source>
        <dbReference type="SAM" id="Phobius"/>
    </source>
</evidence>
<feature type="transmembrane region" description="Helical" evidence="7">
    <location>
        <begin position="57"/>
        <end position="78"/>
    </location>
</feature>
<feature type="transmembrane region" description="Helical" evidence="7">
    <location>
        <begin position="346"/>
        <end position="365"/>
    </location>
</feature>
<dbReference type="EMBL" id="JACHOB010000004">
    <property type="protein sequence ID" value="MBB4659660.1"/>
    <property type="molecule type" value="Genomic_DNA"/>
</dbReference>
<dbReference type="InterPro" id="IPR036259">
    <property type="entry name" value="MFS_trans_sf"/>
</dbReference>
<dbReference type="PROSITE" id="PS50850">
    <property type="entry name" value="MFS"/>
    <property type="match status" value="1"/>
</dbReference>
<dbReference type="Pfam" id="PF07690">
    <property type="entry name" value="MFS_1"/>
    <property type="match status" value="1"/>
</dbReference>
<feature type="transmembrane region" description="Helical" evidence="7">
    <location>
        <begin position="171"/>
        <end position="193"/>
    </location>
</feature>
<keyword evidence="6 7" id="KW-0472">Membrane</keyword>
<keyword evidence="3" id="KW-1003">Cell membrane</keyword>
<evidence type="ECO:0000256" key="3">
    <source>
        <dbReference type="ARBA" id="ARBA00022475"/>
    </source>
</evidence>
<evidence type="ECO:0000256" key="5">
    <source>
        <dbReference type="ARBA" id="ARBA00022989"/>
    </source>
</evidence>
<dbReference type="Gene3D" id="1.20.1250.20">
    <property type="entry name" value="MFS general substrate transporter like domains"/>
    <property type="match status" value="1"/>
</dbReference>
<feature type="transmembrane region" description="Helical" evidence="7">
    <location>
        <begin position="314"/>
        <end position="334"/>
    </location>
</feature>
<dbReference type="Proteomes" id="UP000563524">
    <property type="component" value="Unassembled WGS sequence"/>
</dbReference>
<sequence>MSEALPRSAAKPGVSPLLVAALVSFGTLVEALDSTALSVSLNTVAGNLGVGAEESDLILTTYLVANAAVMPISGWAATYFGRKRWFITCVILFTAASMLCAVAWNLQSLIFFRIIQGAAAAGNAASESSIIADSFTPKRRGLGFAIYSMAVVVGPAAGPILGGWVSDEYSWRWIFWSNVPVGIIAATAMILVIQDTPAVKRETKRVRDLGLKRVDWFGVLLAVGGLAAFEIFLDEGQPQDWFASTLIRVAFAVVILFLGVLPFWELNKKNPILDIRLFKNPNFAISFCLLFAIGLNLFGATTVLPLMLQQAFGYSATQAGIAVALGAVLVFLFIPVAGRLTGSVPTWTLILPGFLILTFSLYLTSKVNLEWSFTQIVGVRLVQALGLAFLFVPVQSHAYIGVPPDKSEQVGAFINLARNLGGSVGVALGTTLLARGRQSFQETLSVYASPYNDEYVRAAQQFGGPGAVYRELQAQVSILAYEQVFSSSRS</sequence>
<evidence type="ECO:0000313" key="10">
    <source>
        <dbReference type="Proteomes" id="UP000563524"/>
    </source>
</evidence>
<name>A0A840I6N4_9PROT</name>
<proteinExistence type="predicted"/>